<dbReference type="InterPro" id="IPR009057">
    <property type="entry name" value="Homeodomain-like_sf"/>
</dbReference>
<dbReference type="EMBL" id="CP089983">
    <property type="protein sequence ID" value="WXB05354.1"/>
    <property type="molecule type" value="Genomic_DNA"/>
</dbReference>
<keyword evidence="1" id="KW-0805">Transcription regulation</keyword>
<dbReference type="Proteomes" id="UP001374803">
    <property type="component" value="Chromosome"/>
</dbReference>
<dbReference type="Gene3D" id="1.10.357.10">
    <property type="entry name" value="Tetracycline Repressor, domain 2"/>
    <property type="match status" value="1"/>
</dbReference>
<sequence length="204" mass="22119">MKPARIDPRIVRTRTALREGLETLLRDRSFEELTLNDIAKASGLNRATIYKHHPDKFALLDALVSDELQTRLFAATSGGEWAGATKLAAVIRAACQCLQWVGSLGRQEDRLLRPIAEARVRTLLLRVIEYGLSEKLVVAVGKPELAAAMASAAIYGAAEAWASSGATSPRALDTYVAKVIAALASTLVPNPHPPPRSNRPLKFE</sequence>
<evidence type="ECO:0000256" key="2">
    <source>
        <dbReference type="ARBA" id="ARBA00023125"/>
    </source>
</evidence>
<dbReference type="Pfam" id="PF00440">
    <property type="entry name" value="TetR_N"/>
    <property type="match status" value="1"/>
</dbReference>
<evidence type="ECO:0000256" key="3">
    <source>
        <dbReference type="ARBA" id="ARBA00023163"/>
    </source>
</evidence>
<name>A0ABZ2L734_9BACT</name>
<keyword evidence="3" id="KW-0804">Transcription</keyword>
<feature type="domain" description="HTH tetR-type" evidence="5">
    <location>
        <begin position="11"/>
        <end position="71"/>
    </location>
</feature>
<protein>
    <submittedName>
        <fullName evidence="6">TetR/AcrR family transcriptional regulator</fullName>
    </submittedName>
</protein>
<accession>A0ABZ2L734</accession>
<evidence type="ECO:0000313" key="7">
    <source>
        <dbReference type="Proteomes" id="UP001374803"/>
    </source>
</evidence>
<gene>
    <name evidence="6" type="ORF">LVJ94_51715</name>
</gene>
<reference evidence="6" key="1">
    <citation type="submission" date="2021-12" db="EMBL/GenBank/DDBJ databases">
        <title>Discovery of the Pendulisporaceae a myxobacterial family with distinct sporulation behavior and unique specialized metabolism.</title>
        <authorList>
            <person name="Garcia R."/>
            <person name="Popoff A."/>
            <person name="Bader C.D."/>
            <person name="Loehr J."/>
            <person name="Walesch S."/>
            <person name="Walt C."/>
            <person name="Boldt J."/>
            <person name="Bunk B."/>
            <person name="Haeckl F.J.F.P.J."/>
            <person name="Gunesch A.P."/>
            <person name="Birkelbach J."/>
            <person name="Nuebel U."/>
            <person name="Pietschmann T."/>
            <person name="Bach T."/>
            <person name="Mueller R."/>
        </authorList>
    </citation>
    <scope>NUCLEOTIDE SEQUENCE</scope>
    <source>
        <strain evidence="6">MSr11367</strain>
    </source>
</reference>
<dbReference type="SUPFAM" id="SSF46689">
    <property type="entry name" value="Homeodomain-like"/>
    <property type="match status" value="1"/>
</dbReference>
<evidence type="ECO:0000259" key="5">
    <source>
        <dbReference type="PROSITE" id="PS50977"/>
    </source>
</evidence>
<proteinExistence type="predicted"/>
<dbReference type="PANTHER" id="PTHR30055:SF238">
    <property type="entry name" value="MYCOFACTOCIN BIOSYNTHESIS TRANSCRIPTIONAL REGULATOR MFTR-RELATED"/>
    <property type="match status" value="1"/>
</dbReference>
<dbReference type="PANTHER" id="PTHR30055">
    <property type="entry name" value="HTH-TYPE TRANSCRIPTIONAL REGULATOR RUTR"/>
    <property type="match status" value="1"/>
</dbReference>
<organism evidence="6 7">
    <name type="scientific">Pendulispora rubella</name>
    <dbReference type="NCBI Taxonomy" id="2741070"/>
    <lineage>
        <taxon>Bacteria</taxon>
        <taxon>Pseudomonadati</taxon>
        <taxon>Myxococcota</taxon>
        <taxon>Myxococcia</taxon>
        <taxon>Myxococcales</taxon>
        <taxon>Sorangiineae</taxon>
        <taxon>Pendulisporaceae</taxon>
        <taxon>Pendulispora</taxon>
    </lineage>
</organism>
<keyword evidence="7" id="KW-1185">Reference proteome</keyword>
<dbReference type="InterPro" id="IPR050109">
    <property type="entry name" value="HTH-type_TetR-like_transc_reg"/>
</dbReference>
<evidence type="ECO:0000313" key="6">
    <source>
        <dbReference type="EMBL" id="WXB05354.1"/>
    </source>
</evidence>
<evidence type="ECO:0000256" key="1">
    <source>
        <dbReference type="ARBA" id="ARBA00023015"/>
    </source>
</evidence>
<feature type="DNA-binding region" description="H-T-H motif" evidence="4">
    <location>
        <begin position="34"/>
        <end position="53"/>
    </location>
</feature>
<dbReference type="PROSITE" id="PS50977">
    <property type="entry name" value="HTH_TETR_2"/>
    <property type="match status" value="1"/>
</dbReference>
<dbReference type="InterPro" id="IPR001647">
    <property type="entry name" value="HTH_TetR"/>
</dbReference>
<evidence type="ECO:0000256" key="4">
    <source>
        <dbReference type="PROSITE-ProRule" id="PRU00335"/>
    </source>
</evidence>
<keyword evidence="2 4" id="KW-0238">DNA-binding</keyword>
<dbReference type="RefSeq" id="WP_394834998.1">
    <property type="nucleotide sequence ID" value="NZ_CP089929.1"/>
</dbReference>